<evidence type="ECO:0000313" key="3">
    <source>
        <dbReference type="EMBL" id="OXR34633.1"/>
    </source>
</evidence>
<keyword evidence="1" id="KW-0812">Transmembrane</keyword>
<keyword evidence="1" id="KW-1133">Transmembrane helix</keyword>
<accession>A0ABX4DZ14</accession>
<name>A0ABX4DZ14_9PSED</name>
<dbReference type="EMBL" id="NIWU01000001">
    <property type="protein sequence ID" value="OXR34633.1"/>
    <property type="molecule type" value="Genomic_DNA"/>
</dbReference>
<feature type="transmembrane region" description="Helical" evidence="1">
    <location>
        <begin position="133"/>
        <end position="154"/>
    </location>
</feature>
<evidence type="ECO:0000256" key="1">
    <source>
        <dbReference type="SAM" id="Phobius"/>
    </source>
</evidence>
<reference evidence="3 4" key="1">
    <citation type="submission" date="2017-06" db="EMBL/GenBank/DDBJ databases">
        <authorList>
            <person name="Furmanczyk E.M."/>
        </authorList>
    </citation>
    <scope>NUCLEOTIDE SEQUENCE [LARGE SCALE GENOMIC DNA]</scope>
    <source>
        <strain evidence="3 4">DSM 16611</strain>
    </source>
</reference>
<dbReference type="Proteomes" id="UP000215455">
    <property type="component" value="Unassembled WGS sequence"/>
</dbReference>
<keyword evidence="1" id="KW-0472">Membrane</keyword>
<sequence length="159" mass="16142">MRTTVFIKLIVLFATLNGVAVATAQAANLPYEISRISSACEGARTQAAVASTEAATAASTSLGTVHGGSSLDAKSAKISNADNGSKSGVNASVNSSACDGLMTEVAKQPFAINSVQDKGLAGDSAFHDTQPNAVPVSAVVWLFSSALLGFIVVANRRKI</sequence>
<evidence type="ECO:0000256" key="2">
    <source>
        <dbReference type="SAM" id="SignalP"/>
    </source>
</evidence>
<keyword evidence="4" id="KW-1185">Reference proteome</keyword>
<protein>
    <recommendedName>
        <fullName evidence="5">Secreted protein</fullName>
    </recommendedName>
</protein>
<evidence type="ECO:0000313" key="4">
    <source>
        <dbReference type="Proteomes" id="UP000215455"/>
    </source>
</evidence>
<keyword evidence="2" id="KW-0732">Signal</keyword>
<proteinExistence type="predicted"/>
<evidence type="ECO:0008006" key="5">
    <source>
        <dbReference type="Google" id="ProtNLM"/>
    </source>
</evidence>
<gene>
    <name evidence="3" type="ORF">PSUM_01645</name>
</gene>
<comment type="caution">
    <text evidence="3">The sequence shown here is derived from an EMBL/GenBank/DDBJ whole genome shotgun (WGS) entry which is preliminary data.</text>
</comment>
<feature type="signal peptide" evidence="2">
    <location>
        <begin position="1"/>
        <end position="26"/>
    </location>
</feature>
<organism evidence="3 4">
    <name type="scientific">Pseudomonas umsongensis</name>
    <dbReference type="NCBI Taxonomy" id="198618"/>
    <lineage>
        <taxon>Bacteria</taxon>
        <taxon>Pseudomonadati</taxon>
        <taxon>Pseudomonadota</taxon>
        <taxon>Gammaproteobacteria</taxon>
        <taxon>Pseudomonadales</taxon>
        <taxon>Pseudomonadaceae</taxon>
        <taxon>Pseudomonas</taxon>
    </lineage>
</organism>
<feature type="chain" id="PRO_5045382934" description="Secreted protein" evidence="2">
    <location>
        <begin position="27"/>
        <end position="159"/>
    </location>
</feature>